<feature type="signal peptide" evidence="2">
    <location>
        <begin position="1"/>
        <end position="25"/>
    </location>
</feature>
<keyword evidence="4" id="KW-1185">Reference proteome</keyword>
<evidence type="ECO:0008006" key="5">
    <source>
        <dbReference type="Google" id="ProtNLM"/>
    </source>
</evidence>
<proteinExistence type="predicted"/>
<dbReference type="EMBL" id="JACJVO010000005">
    <property type="protein sequence ID" value="MBB6730143.1"/>
    <property type="molecule type" value="Genomic_DNA"/>
</dbReference>
<evidence type="ECO:0000256" key="1">
    <source>
        <dbReference type="SAM" id="MobiDB-lite"/>
    </source>
</evidence>
<sequence length="202" mass="22118">MHRMKRLLAVSSLVLTLTAPAAASAASMDMMKPMVDDGKTDTVTKDGMELVALRPIAESLGYQVAWNTMDHSVTLTCTTMMNDGESDMTNPPMGDMSMTDKSMTDKSMTDKSMTDKSMTDKSMTDTSMTDKSMTDTSMMDKSMTDKSMTRVYSVNIMIGSKTATIDTMKTMLTDAPVVIGNKTYVTKAFVDMYLAGHAMMMK</sequence>
<evidence type="ECO:0000313" key="3">
    <source>
        <dbReference type="EMBL" id="MBB6730143.1"/>
    </source>
</evidence>
<organism evidence="3 4">
    <name type="scientific">Cohnella zeiphila</name>
    <dbReference type="NCBI Taxonomy" id="2761120"/>
    <lineage>
        <taxon>Bacteria</taxon>
        <taxon>Bacillati</taxon>
        <taxon>Bacillota</taxon>
        <taxon>Bacilli</taxon>
        <taxon>Bacillales</taxon>
        <taxon>Paenibacillaceae</taxon>
        <taxon>Cohnella</taxon>
    </lineage>
</organism>
<protein>
    <recommendedName>
        <fullName evidence="5">Copper amine oxidase-like N-terminal domain-containing protein</fullName>
    </recommendedName>
</protein>
<feature type="chain" id="PRO_5031054896" description="Copper amine oxidase-like N-terminal domain-containing protein" evidence="2">
    <location>
        <begin position="26"/>
        <end position="202"/>
    </location>
</feature>
<name>A0A7X0SLW6_9BACL</name>
<dbReference type="RefSeq" id="WP_185127811.1">
    <property type="nucleotide sequence ID" value="NZ_JACJVO010000005.1"/>
</dbReference>
<dbReference type="AlphaFoldDB" id="A0A7X0SLW6"/>
<dbReference type="Proteomes" id="UP000564644">
    <property type="component" value="Unassembled WGS sequence"/>
</dbReference>
<keyword evidence="2" id="KW-0732">Signal</keyword>
<accession>A0A7X0SLW6</accession>
<feature type="compositionally biased region" description="Low complexity" evidence="1">
    <location>
        <begin position="124"/>
        <end position="140"/>
    </location>
</feature>
<gene>
    <name evidence="3" type="ORF">H7C18_04460</name>
</gene>
<reference evidence="3 4" key="1">
    <citation type="submission" date="2020-08" db="EMBL/GenBank/DDBJ databases">
        <title>Cohnella phylogeny.</title>
        <authorList>
            <person name="Dunlap C."/>
        </authorList>
    </citation>
    <scope>NUCLEOTIDE SEQUENCE [LARGE SCALE GENOMIC DNA]</scope>
    <source>
        <strain evidence="3 4">CBP 2801</strain>
    </source>
</reference>
<comment type="caution">
    <text evidence="3">The sequence shown here is derived from an EMBL/GenBank/DDBJ whole genome shotgun (WGS) entry which is preliminary data.</text>
</comment>
<feature type="compositionally biased region" description="Basic and acidic residues" evidence="1">
    <location>
        <begin position="102"/>
        <end position="123"/>
    </location>
</feature>
<evidence type="ECO:0000256" key="2">
    <source>
        <dbReference type="SAM" id="SignalP"/>
    </source>
</evidence>
<feature type="region of interest" description="Disordered" evidence="1">
    <location>
        <begin position="102"/>
        <end position="140"/>
    </location>
</feature>
<evidence type="ECO:0000313" key="4">
    <source>
        <dbReference type="Proteomes" id="UP000564644"/>
    </source>
</evidence>